<accession>A0A1Y0I401</accession>
<gene>
    <name evidence="6" type="primary">napF</name>
    <name evidence="8" type="ORF">OLMES_0085</name>
</gene>
<evidence type="ECO:0000313" key="8">
    <source>
        <dbReference type="EMBL" id="ARU54194.1"/>
    </source>
</evidence>
<dbReference type="Gene3D" id="3.30.70.20">
    <property type="match status" value="2"/>
</dbReference>
<dbReference type="CDD" id="cd10564">
    <property type="entry name" value="NapF_like"/>
    <property type="match status" value="1"/>
</dbReference>
<feature type="binding site" evidence="6">
    <location>
        <position position="80"/>
    </location>
    <ligand>
        <name>[4Fe-4S] cluster</name>
        <dbReference type="ChEBI" id="CHEBI:49883"/>
        <label>2</label>
    </ligand>
</feature>
<keyword evidence="1 6" id="KW-0004">4Fe-4S</keyword>
<feature type="binding site" evidence="6">
    <location>
        <position position="70"/>
    </location>
    <ligand>
        <name>[4Fe-4S] cluster</name>
        <dbReference type="ChEBI" id="CHEBI:49883"/>
        <label>2</label>
    </ligand>
</feature>
<dbReference type="Proteomes" id="UP000196027">
    <property type="component" value="Chromosome"/>
</dbReference>
<keyword evidence="9" id="KW-1185">Reference proteome</keyword>
<dbReference type="InterPro" id="IPR050157">
    <property type="entry name" value="PSI_iron-sulfur_center"/>
</dbReference>
<comment type="function">
    <text evidence="6">Could be involved in the maturation of NapA, the catalytic subunit of the periplasmic nitrate reductase, before its export into the periplasm.</text>
</comment>
<dbReference type="InterPro" id="IPR004496">
    <property type="entry name" value="NapF"/>
</dbReference>
<name>A0A1Y0I401_9GAMM</name>
<evidence type="ECO:0000256" key="6">
    <source>
        <dbReference type="HAMAP-Rule" id="MF_02201"/>
    </source>
</evidence>
<protein>
    <recommendedName>
        <fullName evidence="6">Ferredoxin-type protein NapF</fullName>
    </recommendedName>
</protein>
<feature type="binding site" evidence="6">
    <location>
        <position position="152"/>
    </location>
    <ligand>
        <name>[4Fe-4S] cluster</name>
        <dbReference type="ChEBI" id="CHEBI:49883"/>
        <label>3</label>
    </ligand>
</feature>
<feature type="binding site" evidence="6">
    <location>
        <position position="73"/>
    </location>
    <ligand>
        <name>[4Fe-4S] cluster</name>
        <dbReference type="ChEBI" id="CHEBI:49883"/>
        <label>2</label>
    </ligand>
</feature>
<dbReference type="PANTHER" id="PTHR24960">
    <property type="entry name" value="PHOTOSYSTEM I IRON-SULFUR CENTER-RELATED"/>
    <property type="match status" value="1"/>
</dbReference>
<dbReference type="OrthoDB" id="9808559at2"/>
<evidence type="ECO:0000256" key="2">
    <source>
        <dbReference type="ARBA" id="ARBA00022723"/>
    </source>
</evidence>
<feature type="binding site" evidence="6">
    <location>
        <position position="41"/>
    </location>
    <ligand>
        <name>[4Fe-4S] cluster</name>
        <dbReference type="ChEBI" id="CHEBI:49883"/>
        <label>1</label>
    </ligand>
</feature>
<dbReference type="NCBIfam" id="TIGR00402">
    <property type="entry name" value="napF"/>
    <property type="match status" value="1"/>
</dbReference>
<dbReference type="KEGG" id="ome:OLMES_0085"/>
<feature type="domain" description="4Fe-4S ferredoxin-type" evidence="7">
    <location>
        <begin position="59"/>
        <end position="90"/>
    </location>
</feature>
<dbReference type="Pfam" id="PF00037">
    <property type="entry name" value="Fer4"/>
    <property type="match status" value="1"/>
</dbReference>
<proteinExistence type="inferred from homology"/>
<reference evidence="8 9" key="1">
    <citation type="submission" date="2017-05" db="EMBL/GenBank/DDBJ databases">
        <title>Genomic insights into alkan degradation activity of Oleiphilus messinensis.</title>
        <authorList>
            <person name="Kozyavkin S.A."/>
            <person name="Slesarev A.I."/>
            <person name="Golyshin P.N."/>
            <person name="Korzhenkov A."/>
            <person name="Golyshina O.N."/>
            <person name="Toshchakov S.V."/>
        </authorList>
    </citation>
    <scope>NUCLEOTIDE SEQUENCE [LARGE SCALE GENOMIC DNA]</scope>
    <source>
        <strain evidence="8 9">ME102</strain>
    </source>
</reference>
<feature type="binding site" evidence="6">
    <location>
        <position position="155"/>
    </location>
    <ligand>
        <name>[4Fe-4S] cluster</name>
        <dbReference type="ChEBI" id="CHEBI:49883"/>
        <label>3</label>
    </ligand>
</feature>
<keyword evidence="6" id="KW-0963">Cytoplasm</keyword>
<dbReference type="SUPFAM" id="SSF46548">
    <property type="entry name" value="alpha-helical ferredoxin"/>
    <property type="match status" value="1"/>
</dbReference>
<comment type="subcellular location">
    <subcellularLocation>
        <location evidence="6">Cytoplasm</location>
    </subcellularLocation>
</comment>
<keyword evidence="5 6" id="KW-0411">Iron-sulfur</keyword>
<feature type="domain" description="4Fe-4S ferredoxin-type" evidence="7">
    <location>
        <begin position="140"/>
        <end position="169"/>
    </location>
</feature>
<feature type="binding site" evidence="6">
    <location>
        <position position="159"/>
    </location>
    <ligand>
        <name>[4Fe-4S] cluster</name>
        <dbReference type="ChEBI" id="CHEBI:49883"/>
        <label>3</label>
    </ligand>
</feature>
<evidence type="ECO:0000256" key="5">
    <source>
        <dbReference type="ARBA" id="ARBA00023014"/>
    </source>
</evidence>
<feature type="binding site" evidence="6">
    <location>
        <position position="44"/>
    </location>
    <ligand>
        <name>[4Fe-4S] cluster</name>
        <dbReference type="ChEBI" id="CHEBI:49883"/>
        <label>1</label>
    </ligand>
</feature>
<dbReference type="GO" id="GO:0051539">
    <property type="term" value="F:4 iron, 4 sulfur cluster binding"/>
    <property type="evidence" value="ECO:0007669"/>
    <property type="project" value="UniProtKB-UniRule"/>
</dbReference>
<evidence type="ECO:0000256" key="1">
    <source>
        <dbReference type="ARBA" id="ARBA00022485"/>
    </source>
</evidence>
<feature type="binding site" evidence="6">
    <location>
        <position position="149"/>
    </location>
    <ligand>
        <name>[4Fe-4S] cluster</name>
        <dbReference type="ChEBI" id="CHEBI:49883"/>
        <label>3</label>
    </ligand>
</feature>
<dbReference type="PROSITE" id="PS51379">
    <property type="entry name" value="4FE4S_FER_2"/>
    <property type="match status" value="3"/>
</dbReference>
<evidence type="ECO:0000259" key="7">
    <source>
        <dbReference type="PROSITE" id="PS51379"/>
    </source>
</evidence>
<evidence type="ECO:0000256" key="3">
    <source>
        <dbReference type="ARBA" id="ARBA00022737"/>
    </source>
</evidence>
<dbReference type="Pfam" id="PF12838">
    <property type="entry name" value="Fer4_7"/>
    <property type="match status" value="1"/>
</dbReference>
<dbReference type="GO" id="GO:0005737">
    <property type="term" value="C:cytoplasm"/>
    <property type="evidence" value="ECO:0007669"/>
    <property type="project" value="UniProtKB-SubCell"/>
</dbReference>
<dbReference type="InterPro" id="IPR017896">
    <property type="entry name" value="4Fe4S_Fe-S-bd"/>
</dbReference>
<dbReference type="PROSITE" id="PS00198">
    <property type="entry name" value="4FE4S_FER_1"/>
    <property type="match status" value="1"/>
</dbReference>
<dbReference type="EMBL" id="CP021425">
    <property type="protein sequence ID" value="ARU54194.1"/>
    <property type="molecule type" value="Genomic_DNA"/>
</dbReference>
<feature type="binding site" evidence="6">
    <location>
        <position position="76"/>
    </location>
    <ligand>
        <name>[4Fe-4S] cluster</name>
        <dbReference type="ChEBI" id="CHEBI:49883"/>
        <label>2</label>
    </ligand>
</feature>
<feature type="binding site" evidence="6">
    <location>
        <position position="38"/>
    </location>
    <ligand>
        <name>[4Fe-4S] cluster</name>
        <dbReference type="ChEBI" id="CHEBI:49883"/>
        <label>1</label>
    </ligand>
</feature>
<dbReference type="HAMAP" id="MF_02201">
    <property type="entry name" value="NapF"/>
    <property type="match status" value="1"/>
</dbReference>
<comment type="cofactor">
    <cofactor evidence="6">
        <name>[4Fe-4S] cluster</name>
        <dbReference type="ChEBI" id="CHEBI:49883"/>
    </cofactor>
</comment>
<sequence length="173" mass="18749">MSVAITRRNLLRAKINPKQALLPPWAMTEQADGFFSRCTRCSECIQSCPESILEKGDGGFPRVNFRLGECTFCGLCEAQCPSGALDRRQGSEPGTQCQPWDYVAEIQSQCLNLQGVVCQRCADPCESRAIHFTPRIGGPALPGIEPDLCTGCGACVSSCPVDAIEIKADQYSQ</sequence>
<dbReference type="AlphaFoldDB" id="A0A1Y0I401"/>
<organism evidence="8 9">
    <name type="scientific">Oleiphilus messinensis</name>
    <dbReference type="NCBI Taxonomy" id="141451"/>
    <lineage>
        <taxon>Bacteria</taxon>
        <taxon>Pseudomonadati</taxon>
        <taxon>Pseudomonadota</taxon>
        <taxon>Gammaproteobacteria</taxon>
        <taxon>Oceanospirillales</taxon>
        <taxon>Oleiphilaceae</taxon>
        <taxon>Oleiphilus</taxon>
    </lineage>
</organism>
<comment type="similarity">
    <text evidence="6">Belongs to the NapF family.</text>
</comment>
<keyword evidence="4 6" id="KW-0408">Iron</keyword>
<dbReference type="InterPro" id="IPR017900">
    <property type="entry name" value="4Fe4S_Fe_S_CS"/>
</dbReference>
<keyword evidence="2 6" id="KW-0479">Metal-binding</keyword>
<evidence type="ECO:0000313" key="9">
    <source>
        <dbReference type="Proteomes" id="UP000196027"/>
    </source>
</evidence>
<keyword evidence="3 6" id="KW-0677">Repeat</keyword>
<feature type="domain" description="4Fe-4S ferredoxin-type" evidence="7">
    <location>
        <begin position="27"/>
        <end position="58"/>
    </location>
</feature>
<evidence type="ECO:0000256" key="4">
    <source>
        <dbReference type="ARBA" id="ARBA00023004"/>
    </source>
</evidence>
<dbReference type="PANTHER" id="PTHR24960:SF79">
    <property type="entry name" value="PHOTOSYSTEM I IRON-SULFUR CENTER"/>
    <property type="match status" value="1"/>
</dbReference>
<dbReference type="GO" id="GO:0046872">
    <property type="term" value="F:metal ion binding"/>
    <property type="evidence" value="ECO:0007669"/>
    <property type="project" value="UniProtKB-KW"/>
</dbReference>
<comment type="subunit">
    <text evidence="6">Interacts with the cytoplasmic NapA precursor.</text>
</comment>
<feature type="binding site" evidence="6">
    <location>
        <position position="48"/>
    </location>
    <ligand>
        <name>[4Fe-4S] cluster</name>
        <dbReference type="ChEBI" id="CHEBI:49883"/>
        <label>1</label>
    </ligand>
</feature>